<feature type="compositionally biased region" description="Low complexity" evidence="1">
    <location>
        <begin position="377"/>
        <end position="386"/>
    </location>
</feature>
<feature type="compositionally biased region" description="Basic and acidic residues" evidence="1">
    <location>
        <begin position="227"/>
        <end position="236"/>
    </location>
</feature>
<protein>
    <recommendedName>
        <fullName evidence="3">DUF6533 domain-containing protein</fullName>
    </recommendedName>
</protein>
<dbReference type="GeneID" id="18834465"/>
<dbReference type="KEGG" id="dsq:DICSQDRAFT_128397"/>
<evidence type="ECO:0000313" key="5">
    <source>
        <dbReference type="Proteomes" id="UP000053319"/>
    </source>
</evidence>
<evidence type="ECO:0000256" key="1">
    <source>
        <dbReference type="SAM" id="MobiDB-lite"/>
    </source>
</evidence>
<feature type="compositionally biased region" description="Low complexity" evidence="1">
    <location>
        <begin position="164"/>
        <end position="178"/>
    </location>
</feature>
<keyword evidence="2" id="KW-0812">Transmembrane</keyword>
<feature type="transmembrane region" description="Helical" evidence="2">
    <location>
        <begin position="581"/>
        <end position="600"/>
    </location>
</feature>
<gene>
    <name evidence="4" type="ORF">DICSQDRAFT_128397</name>
</gene>
<proteinExistence type="predicted"/>
<dbReference type="EMBL" id="JH719426">
    <property type="protein sequence ID" value="EJF59231.1"/>
    <property type="molecule type" value="Genomic_DNA"/>
</dbReference>
<dbReference type="RefSeq" id="XP_007368013.1">
    <property type="nucleotide sequence ID" value="XM_007367951.1"/>
</dbReference>
<evidence type="ECO:0000256" key="2">
    <source>
        <dbReference type="SAM" id="Phobius"/>
    </source>
</evidence>
<feature type="transmembrane region" description="Helical" evidence="2">
    <location>
        <begin position="612"/>
        <end position="637"/>
    </location>
</feature>
<organism evidence="4 5">
    <name type="scientific">Dichomitus squalens (strain LYAD-421)</name>
    <name type="common">Western red white-rot fungus</name>
    <dbReference type="NCBI Taxonomy" id="732165"/>
    <lineage>
        <taxon>Eukaryota</taxon>
        <taxon>Fungi</taxon>
        <taxon>Dikarya</taxon>
        <taxon>Basidiomycota</taxon>
        <taxon>Agaricomycotina</taxon>
        <taxon>Agaricomycetes</taxon>
        <taxon>Polyporales</taxon>
        <taxon>Polyporaceae</taxon>
        <taxon>Dichomitus</taxon>
    </lineage>
</organism>
<name>R7ST65_DICSQ</name>
<feature type="region of interest" description="Disordered" evidence="1">
    <location>
        <begin position="142"/>
        <end position="236"/>
    </location>
</feature>
<feature type="transmembrane region" description="Helical" evidence="2">
    <location>
        <begin position="549"/>
        <end position="569"/>
    </location>
</feature>
<dbReference type="InterPro" id="IPR045340">
    <property type="entry name" value="DUF6533"/>
</dbReference>
<feature type="transmembrane region" description="Helical" evidence="2">
    <location>
        <begin position="519"/>
        <end position="537"/>
    </location>
</feature>
<dbReference type="OrthoDB" id="2799468at2759"/>
<feature type="region of interest" description="Disordered" evidence="1">
    <location>
        <begin position="30"/>
        <end position="67"/>
    </location>
</feature>
<dbReference type="Pfam" id="PF20151">
    <property type="entry name" value="DUF6533"/>
    <property type="match status" value="1"/>
</dbReference>
<dbReference type="AlphaFoldDB" id="R7ST65"/>
<feature type="domain" description="DUF6533" evidence="3">
    <location>
        <begin position="521"/>
        <end position="563"/>
    </location>
</feature>
<dbReference type="Proteomes" id="UP000053319">
    <property type="component" value="Unassembled WGS sequence"/>
</dbReference>
<evidence type="ECO:0000313" key="4">
    <source>
        <dbReference type="EMBL" id="EJF59231.1"/>
    </source>
</evidence>
<feature type="region of interest" description="Disordered" evidence="1">
    <location>
        <begin position="112"/>
        <end position="131"/>
    </location>
</feature>
<keyword evidence="2" id="KW-1133">Transmembrane helix</keyword>
<feature type="compositionally biased region" description="Pro residues" evidence="1">
    <location>
        <begin position="35"/>
        <end position="46"/>
    </location>
</feature>
<feature type="region of interest" description="Disordered" evidence="1">
    <location>
        <begin position="370"/>
        <end position="398"/>
    </location>
</feature>
<feature type="region of interest" description="Disordered" evidence="1">
    <location>
        <begin position="288"/>
        <end position="316"/>
    </location>
</feature>
<dbReference type="HOGENOM" id="CLU_404904_0_0_1"/>
<reference evidence="4 5" key="1">
    <citation type="journal article" date="2012" name="Science">
        <title>The Paleozoic origin of enzymatic lignin decomposition reconstructed from 31 fungal genomes.</title>
        <authorList>
            <person name="Floudas D."/>
            <person name="Binder M."/>
            <person name="Riley R."/>
            <person name="Barry K."/>
            <person name="Blanchette R.A."/>
            <person name="Henrissat B."/>
            <person name="Martinez A.T."/>
            <person name="Otillar R."/>
            <person name="Spatafora J.W."/>
            <person name="Yadav J.S."/>
            <person name="Aerts A."/>
            <person name="Benoit I."/>
            <person name="Boyd A."/>
            <person name="Carlson A."/>
            <person name="Copeland A."/>
            <person name="Coutinho P.M."/>
            <person name="de Vries R.P."/>
            <person name="Ferreira P."/>
            <person name="Findley K."/>
            <person name="Foster B."/>
            <person name="Gaskell J."/>
            <person name="Glotzer D."/>
            <person name="Gorecki P."/>
            <person name="Heitman J."/>
            <person name="Hesse C."/>
            <person name="Hori C."/>
            <person name="Igarashi K."/>
            <person name="Jurgens J.A."/>
            <person name="Kallen N."/>
            <person name="Kersten P."/>
            <person name="Kohler A."/>
            <person name="Kuees U."/>
            <person name="Kumar T.K.A."/>
            <person name="Kuo A."/>
            <person name="LaButti K."/>
            <person name="Larrondo L.F."/>
            <person name="Lindquist E."/>
            <person name="Ling A."/>
            <person name="Lombard V."/>
            <person name="Lucas S."/>
            <person name="Lundell T."/>
            <person name="Martin R."/>
            <person name="McLaughlin D.J."/>
            <person name="Morgenstern I."/>
            <person name="Morin E."/>
            <person name="Murat C."/>
            <person name="Nagy L.G."/>
            <person name="Nolan M."/>
            <person name="Ohm R.A."/>
            <person name="Patyshakuliyeva A."/>
            <person name="Rokas A."/>
            <person name="Ruiz-Duenas F.J."/>
            <person name="Sabat G."/>
            <person name="Salamov A."/>
            <person name="Samejima M."/>
            <person name="Schmutz J."/>
            <person name="Slot J.C."/>
            <person name="St John F."/>
            <person name="Stenlid J."/>
            <person name="Sun H."/>
            <person name="Sun S."/>
            <person name="Syed K."/>
            <person name="Tsang A."/>
            <person name="Wiebenga A."/>
            <person name="Young D."/>
            <person name="Pisabarro A."/>
            <person name="Eastwood D.C."/>
            <person name="Martin F."/>
            <person name="Cullen D."/>
            <person name="Grigoriev I.V."/>
            <person name="Hibbett D.S."/>
        </authorList>
    </citation>
    <scope>NUCLEOTIDE SEQUENCE [LARGE SCALE GENOMIC DNA]</scope>
    <source>
        <strain evidence="4 5">LYAD-421 SS1</strain>
    </source>
</reference>
<accession>R7ST65</accession>
<evidence type="ECO:0000259" key="3">
    <source>
        <dbReference type="Pfam" id="PF20151"/>
    </source>
</evidence>
<sequence length="679" mass="71725">MSATMTQTRASPSLITSQVPLVAGDVLRAIDTPAVSPPPNSSPPAASPTAPSAKKGHRRTSSAASDIAKAAGIDLDAVSMAEARKVMSEEHKILGFRPPHGSFAAEVQSVAAKHPERKPGAGPAVDTSKLKEIAREDALRILAERKSSPGTDTAALPASSTGPGAKANGADAKHAAPARQSPPEPGLDLDKISATDARVLMSHEHRALGFRPPPGSLAAEAQAAAARHPDGDGTHLDDGALRAIAVRDAERIKADRELALVGDPAVNISAVDKDAAREIVRAEAGALGHRPPQGSLAAEAQSAGDRHPAGGSFVPGRDRVELEGLKERAREEGTRLREEVVGSDGQGVVNGASYVDPTLAKNLQQNGAIDEDKADAPDAPAKVDSAVETEPMTEERPRVARTLATAPLERQETADSVEIVGDILAGHLRVAAVTNHALLRLCGGAAEVGQSGGTLPPPIPPRSIFKFTFSLPGSGQASTAGVVTAYLSDISSAREHNMTAASLAADINLVADGANVNRVAQAISFTILYYDFLLTFPQEVERYWTGVRSWASFFFFLNRYMSVVCYVPFAYEFYADMPEPLYHRLLLASTQCVAAVLLMLRTYALYNRNRKVMALLSSMAAIGGAVIVVWLLTTALWGRSSLLSDTSRQWSIASAPWDEHKSPDVSPLVGCDLRISIRQ</sequence>
<keyword evidence="2" id="KW-0472">Membrane</keyword>